<evidence type="ECO:0000256" key="1">
    <source>
        <dbReference type="ARBA" id="ARBA00004141"/>
    </source>
</evidence>
<feature type="transmembrane region" description="Helical" evidence="6">
    <location>
        <begin position="500"/>
        <end position="518"/>
    </location>
</feature>
<keyword evidence="5 6" id="KW-0472">Membrane</keyword>
<keyword evidence="3 6" id="KW-0812">Transmembrane</keyword>
<dbReference type="InterPro" id="IPR020846">
    <property type="entry name" value="MFS_dom"/>
</dbReference>
<evidence type="ECO:0000256" key="5">
    <source>
        <dbReference type="ARBA" id="ARBA00023136"/>
    </source>
</evidence>
<sequence length="519" mass="57107">MKGQVEISTVELVAARLEREAEPGVVSGRLESFHDHRCDSVPANHNVTYAGGSPPPIGLEEALDLTGFGRFSVKLVLGLWLCMTTQNFTGTDIAYSLPAAQCDLQFTAMEKGWVNAALYVGMMSTAFVWGALSDRVGRKYPLVLSYAAMAVCSFINAMFVSTAWAFLVCRVFMGAMLIATATLSMTYAGELFGKTYRARVFMWGGTLQAFSAAGHAGLAMWIIPLQLSWLRSWRVFMLLTTLINAVTGLFLLLLPESPKSLAVRGRQRESIGVLASIFSSNTGLPADCYPVRSLTLPKSLQDSANEGNPFAVMGRQFVKLCRPPYRIPLLFAVIVQPLILYCQNTIRMWVPTIFAEMERDLASGLTQSRAVCNILEDMSPAAANVTTYTNCEAVLLTETSRGWSRLVISPGMITRSVFSSLIWNLTESVRWPLKESRTSIDCLFRRAPGRRAQTVFSQSFVMSSLNDPDSWARTWMPGGNASLGRVFLLKRMNGGSFRPSAVIASMVVNLVFSFPVVFT</sequence>
<keyword evidence="4 6" id="KW-1133">Transmembrane helix</keyword>
<feature type="transmembrane region" description="Helical" evidence="6">
    <location>
        <begin position="113"/>
        <end position="132"/>
    </location>
</feature>
<dbReference type="GeneID" id="113210639"/>
<keyword evidence="2" id="KW-0813">Transport</keyword>
<evidence type="ECO:0000256" key="4">
    <source>
        <dbReference type="ARBA" id="ARBA00022989"/>
    </source>
</evidence>
<name>A0A9C6WVD8_FRAOC</name>
<dbReference type="Proteomes" id="UP000504606">
    <property type="component" value="Unplaced"/>
</dbReference>
<dbReference type="AlphaFoldDB" id="A0A9C6WVD8"/>
<dbReference type="SUPFAM" id="SSF103473">
    <property type="entry name" value="MFS general substrate transporter"/>
    <property type="match status" value="1"/>
</dbReference>
<dbReference type="GO" id="GO:0022857">
    <property type="term" value="F:transmembrane transporter activity"/>
    <property type="evidence" value="ECO:0007669"/>
    <property type="project" value="InterPro"/>
</dbReference>
<feature type="transmembrane region" description="Helical" evidence="6">
    <location>
        <begin position="200"/>
        <end position="223"/>
    </location>
</feature>
<dbReference type="PANTHER" id="PTHR23511">
    <property type="entry name" value="SYNAPTIC VESICLE GLYCOPROTEIN 2"/>
    <property type="match status" value="1"/>
</dbReference>
<dbReference type="RefSeq" id="XP_052119540.1">
    <property type="nucleotide sequence ID" value="XM_052263580.1"/>
</dbReference>
<organism evidence="8 9">
    <name type="scientific">Frankliniella occidentalis</name>
    <name type="common">Western flower thrips</name>
    <name type="synonym">Euthrips occidentalis</name>
    <dbReference type="NCBI Taxonomy" id="133901"/>
    <lineage>
        <taxon>Eukaryota</taxon>
        <taxon>Metazoa</taxon>
        <taxon>Ecdysozoa</taxon>
        <taxon>Arthropoda</taxon>
        <taxon>Hexapoda</taxon>
        <taxon>Insecta</taxon>
        <taxon>Pterygota</taxon>
        <taxon>Neoptera</taxon>
        <taxon>Paraneoptera</taxon>
        <taxon>Thysanoptera</taxon>
        <taxon>Terebrantia</taxon>
        <taxon>Thripoidea</taxon>
        <taxon>Thripidae</taxon>
        <taxon>Frankliniella</taxon>
    </lineage>
</organism>
<evidence type="ECO:0000259" key="7">
    <source>
        <dbReference type="PROSITE" id="PS50850"/>
    </source>
</evidence>
<comment type="subcellular location">
    <subcellularLocation>
        <location evidence="1">Membrane</location>
        <topology evidence="1">Multi-pass membrane protein</topology>
    </subcellularLocation>
</comment>
<reference evidence="9" key="1">
    <citation type="submission" date="2025-08" db="UniProtKB">
        <authorList>
            <consortium name="RefSeq"/>
        </authorList>
    </citation>
    <scope>IDENTIFICATION</scope>
    <source>
        <tissue evidence="9">Whole organism</tissue>
    </source>
</reference>
<feature type="transmembrane region" description="Helical" evidence="6">
    <location>
        <begin position="235"/>
        <end position="254"/>
    </location>
</feature>
<gene>
    <name evidence="9" type="primary">LOC113210639</name>
</gene>
<evidence type="ECO:0000256" key="2">
    <source>
        <dbReference type="ARBA" id="ARBA00022448"/>
    </source>
</evidence>
<evidence type="ECO:0000256" key="3">
    <source>
        <dbReference type="ARBA" id="ARBA00022692"/>
    </source>
</evidence>
<evidence type="ECO:0000313" key="9">
    <source>
        <dbReference type="RefSeq" id="XP_052119540.1"/>
    </source>
</evidence>
<accession>A0A9C6WVD8</accession>
<dbReference type="InterPro" id="IPR011701">
    <property type="entry name" value="MFS"/>
</dbReference>
<feature type="transmembrane region" description="Helical" evidence="6">
    <location>
        <begin position="171"/>
        <end position="188"/>
    </location>
</feature>
<dbReference type="Gene3D" id="1.20.1250.20">
    <property type="entry name" value="MFS general substrate transporter like domains"/>
    <property type="match status" value="1"/>
</dbReference>
<keyword evidence="8" id="KW-1185">Reference proteome</keyword>
<feature type="transmembrane region" description="Helical" evidence="6">
    <location>
        <begin position="144"/>
        <end position="165"/>
    </location>
</feature>
<dbReference type="GO" id="GO:0016020">
    <property type="term" value="C:membrane"/>
    <property type="evidence" value="ECO:0007669"/>
    <property type="project" value="UniProtKB-SubCell"/>
</dbReference>
<protein>
    <submittedName>
        <fullName evidence="9">Synaptic vesicle glycoprotein 2C-like isoform X2</fullName>
    </submittedName>
</protein>
<proteinExistence type="predicted"/>
<evidence type="ECO:0000313" key="8">
    <source>
        <dbReference type="Proteomes" id="UP000504606"/>
    </source>
</evidence>
<evidence type="ECO:0000256" key="6">
    <source>
        <dbReference type="SAM" id="Phobius"/>
    </source>
</evidence>
<dbReference type="PROSITE" id="PS50850">
    <property type="entry name" value="MFS"/>
    <property type="match status" value="1"/>
</dbReference>
<dbReference type="InterPro" id="IPR036259">
    <property type="entry name" value="MFS_trans_sf"/>
</dbReference>
<dbReference type="PANTHER" id="PTHR23511:SF35">
    <property type="entry name" value="MAJOR FACILITATOR SUPERFAMILY (MFS) PROFILE DOMAIN-CONTAINING PROTEIN"/>
    <property type="match status" value="1"/>
</dbReference>
<dbReference type="Pfam" id="PF07690">
    <property type="entry name" value="MFS_1"/>
    <property type="match status" value="1"/>
</dbReference>
<feature type="domain" description="Major facilitator superfamily (MFS) profile" evidence="7">
    <location>
        <begin position="62"/>
        <end position="519"/>
    </location>
</feature>